<dbReference type="AlphaFoldDB" id="A0A061SDC5"/>
<accession>A0A061SDC5</accession>
<organism evidence="6">
    <name type="scientific">Tetraselmis sp. GSL018</name>
    <dbReference type="NCBI Taxonomy" id="582737"/>
    <lineage>
        <taxon>Eukaryota</taxon>
        <taxon>Viridiplantae</taxon>
        <taxon>Chlorophyta</taxon>
        <taxon>core chlorophytes</taxon>
        <taxon>Chlorodendrophyceae</taxon>
        <taxon>Chlorodendrales</taxon>
        <taxon>Chlorodendraceae</taxon>
        <taxon>Tetraselmis</taxon>
    </lineage>
</organism>
<keyword evidence="3" id="KW-0963">Cytoplasm</keyword>
<dbReference type="PANTHER" id="PTHR33958">
    <property type="entry name" value="PROTEIN C8ORF37"/>
    <property type="match status" value="1"/>
</dbReference>
<dbReference type="Pfam" id="PF14996">
    <property type="entry name" value="RMP"/>
    <property type="match status" value="1"/>
</dbReference>
<sequence length="102" mass="11731">MVGPPTYPLGRYNGTGTIFLCDKMRCTRCDLKVICFPGKSWKQEVDYMFLRNCYPDESKLSGKLRKCEESMAYSCQCSWLNCTEARRLGISDDIRWVCAGHP</sequence>
<dbReference type="PANTHER" id="PTHR33958:SF1">
    <property type="entry name" value="CILIA- AND FLAGELLA-ASSOCIATED PROTEIN 418"/>
    <property type="match status" value="1"/>
</dbReference>
<gene>
    <name evidence="6" type="ORF">TSPGSL018_6027</name>
</gene>
<dbReference type="GO" id="GO:0005829">
    <property type="term" value="C:cytosol"/>
    <property type="evidence" value="ECO:0007669"/>
    <property type="project" value="TreeGrafter"/>
</dbReference>
<evidence type="ECO:0000256" key="5">
    <source>
        <dbReference type="ARBA" id="ARBA00026215"/>
    </source>
</evidence>
<comment type="function">
    <text evidence="4">May be involved in photoreceptor outer segment disk morphogenesis.</text>
</comment>
<comment type="subcellular location">
    <subcellularLocation>
        <location evidence="2">Cytoplasm</location>
    </subcellularLocation>
    <subcellularLocation>
        <location evidence="1">Photoreceptor inner segment</location>
    </subcellularLocation>
</comment>
<evidence type="ECO:0000256" key="2">
    <source>
        <dbReference type="ARBA" id="ARBA00004496"/>
    </source>
</evidence>
<proteinExistence type="predicted"/>
<evidence type="ECO:0000256" key="3">
    <source>
        <dbReference type="ARBA" id="ARBA00022490"/>
    </source>
</evidence>
<evidence type="ECO:0000256" key="4">
    <source>
        <dbReference type="ARBA" id="ARBA00024819"/>
    </source>
</evidence>
<protein>
    <recommendedName>
        <fullName evidence="5">Cilia- and flagella-associated protein 418</fullName>
    </recommendedName>
</protein>
<evidence type="ECO:0000256" key="1">
    <source>
        <dbReference type="ARBA" id="ARBA00004437"/>
    </source>
</evidence>
<name>A0A061SDC5_9CHLO</name>
<evidence type="ECO:0000313" key="6">
    <source>
        <dbReference type="EMBL" id="JAC82303.1"/>
    </source>
</evidence>
<dbReference type="EMBL" id="GBEZ01002783">
    <property type="protein sequence ID" value="JAC82303.1"/>
    <property type="molecule type" value="Transcribed_RNA"/>
</dbReference>
<reference evidence="6" key="1">
    <citation type="submission" date="2014-05" db="EMBL/GenBank/DDBJ databases">
        <title>The transcriptome of the halophilic microalga Tetraselmis sp. GSL018 isolated from the Great Salt Lake, Utah.</title>
        <authorList>
            <person name="Jinkerson R.E."/>
            <person name="D'Adamo S."/>
            <person name="Posewitz M.C."/>
        </authorList>
    </citation>
    <scope>NUCLEOTIDE SEQUENCE</scope>
    <source>
        <strain evidence="6">GSL018</strain>
    </source>
</reference>
<dbReference type="InterPro" id="IPR029239">
    <property type="entry name" value="CFAP418"/>
</dbReference>